<dbReference type="AlphaFoldDB" id="A0AA40A7U7"/>
<keyword evidence="1" id="KW-1133">Transmembrane helix</keyword>
<feature type="transmembrane region" description="Helical" evidence="1">
    <location>
        <begin position="29"/>
        <end position="51"/>
    </location>
</feature>
<keyword evidence="3" id="KW-1185">Reference proteome</keyword>
<feature type="transmembrane region" description="Helical" evidence="1">
    <location>
        <begin position="63"/>
        <end position="80"/>
    </location>
</feature>
<accession>A0AA40A7U7</accession>
<comment type="caution">
    <text evidence="2">The sequence shown here is derived from an EMBL/GenBank/DDBJ whole genome shotgun (WGS) entry which is preliminary data.</text>
</comment>
<keyword evidence="1" id="KW-0812">Transmembrane</keyword>
<gene>
    <name evidence="2" type="ORF">B0H67DRAFT_583740</name>
</gene>
<organism evidence="2 3">
    <name type="scientific">Lasiosphaeris hirsuta</name>
    <dbReference type="NCBI Taxonomy" id="260670"/>
    <lineage>
        <taxon>Eukaryota</taxon>
        <taxon>Fungi</taxon>
        <taxon>Dikarya</taxon>
        <taxon>Ascomycota</taxon>
        <taxon>Pezizomycotina</taxon>
        <taxon>Sordariomycetes</taxon>
        <taxon>Sordariomycetidae</taxon>
        <taxon>Sordariales</taxon>
        <taxon>Lasiosphaeriaceae</taxon>
        <taxon>Lasiosphaeris</taxon>
    </lineage>
</organism>
<evidence type="ECO:0000313" key="3">
    <source>
        <dbReference type="Proteomes" id="UP001172102"/>
    </source>
</evidence>
<protein>
    <submittedName>
        <fullName evidence="2">Uncharacterized protein</fullName>
    </submittedName>
</protein>
<dbReference type="EMBL" id="JAUKUA010000005">
    <property type="protein sequence ID" value="KAK0710919.1"/>
    <property type="molecule type" value="Genomic_DNA"/>
</dbReference>
<name>A0AA40A7U7_9PEZI</name>
<evidence type="ECO:0000256" key="1">
    <source>
        <dbReference type="SAM" id="Phobius"/>
    </source>
</evidence>
<proteinExistence type="predicted"/>
<sequence length="85" mass="9223">MPRRPSSLPLFTSCGGENLTSDVSDHRHLPATLVGASLLACLLALVTLGCCVREHVAPPRVQFSFVLVDLASLSFLFYFAPHEIL</sequence>
<reference evidence="2" key="1">
    <citation type="submission" date="2023-06" db="EMBL/GenBank/DDBJ databases">
        <title>Genome-scale phylogeny and comparative genomics of the fungal order Sordariales.</title>
        <authorList>
            <consortium name="Lawrence Berkeley National Laboratory"/>
            <person name="Hensen N."/>
            <person name="Bonometti L."/>
            <person name="Westerberg I."/>
            <person name="Brannstrom I.O."/>
            <person name="Guillou S."/>
            <person name="Cros-Aarteil S."/>
            <person name="Calhoun S."/>
            <person name="Haridas S."/>
            <person name="Kuo A."/>
            <person name="Mondo S."/>
            <person name="Pangilinan J."/>
            <person name="Riley R."/>
            <person name="Labutti K."/>
            <person name="Andreopoulos B."/>
            <person name="Lipzen A."/>
            <person name="Chen C."/>
            <person name="Yanf M."/>
            <person name="Daum C."/>
            <person name="Ng V."/>
            <person name="Clum A."/>
            <person name="Steindorff A."/>
            <person name="Ohm R."/>
            <person name="Martin F."/>
            <person name="Silar P."/>
            <person name="Natvig D."/>
            <person name="Lalanne C."/>
            <person name="Gautier V."/>
            <person name="Ament-Velasquez S.L."/>
            <person name="Kruys A."/>
            <person name="Hutchinson M.I."/>
            <person name="Powell A.J."/>
            <person name="Barry K."/>
            <person name="Miller A.N."/>
            <person name="Grigoriev I.V."/>
            <person name="Debuchy R."/>
            <person name="Gladieux P."/>
            <person name="Thoren M.H."/>
            <person name="Johannesson H."/>
        </authorList>
    </citation>
    <scope>NUCLEOTIDE SEQUENCE</scope>
    <source>
        <strain evidence="2">SMH4607-1</strain>
    </source>
</reference>
<keyword evidence="1" id="KW-0472">Membrane</keyword>
<dbReference type="Proteomes" id="UP001172102">
    <property type="component" value="Unassembled WGS sequence"/>
</dbReference>
<evidence type="ECO:0000313" key="2">
    <source>
        <dbReference type="EMBL" id="KAK0710919.1"/>
    </source>
</evidence>